<evidence type="ECO:0000256" key="1">
    <source>
        <dbReference type="ARBA" id="ARBA00004651"/>
    </source>
</evidence>
<evidence type="ECO:0000313" key="9">
    <source>
        <dbReference type="EMBL" id="QSB17023.1"/>
    </source>
</evidence>
<dbReference type="AlphaFoldDB" id="A0A895YP09"/>
<organism evidence="9 10">
    <name type="scientific">Natronosporangium hydrolyticum</name>
    <dbReference type="NCBI Taxonomy" id="2811111"/>
    <lineage>
        <taxon>Bacteria</taxon>
        <taxon>Bacillati</taxon>
        <taxon>Actinomycetota</taxon>
        <taxon>Actinomycetes</taxon>
        <taxon>Micromonosporales</taxon>
        <taxon>Micromonosporaceae</taxon>
        <taxon>Natronosporangium</taxon>
    </lineage>
</organism>
<keyword evidence="2" id="KW-1003">Cell membrane</keyword>
<protein>
    <submittedName>
        <fullName evidence="9">DUF2029 domain-containing protein</fullName>
    </submittedName>
</protein>
<feature type="transmembrane region" description="Helical" evidence="8">
    <location>
        <begin position="27"/>
        <end position="50"/>
    </location>
</feature>
<reference evidence="9" key="1">
    <citation type="submission" date="2021-02" db="EMBL/GenBank/DDBJ databases">
        <title>Natrosporangium hydrolyticum gen. nov., sp. nov, a haloalkaliphilic actinobacterium from a soda solonchak soil.</title>
        <authorList>
            <person name="Sorokin D.Y."/>
            <person name="Khijniak T.V."/>
            <person name="Zakharycheva A.P."/>
            <person name="Boueva O.V."/>
            <person name="Ariskina E.V."/>
            <person name="Hahnke R.L."/>
            <person name="Bunk B."/>
            <person name="Sproer C."/>
            <person name="Schumann P."/>
            <person name="Evtushenko L.I."/>
            <person name="Kublanov I.V."/>
        </authorList>
    </citation>
    <scope>NUCLEOTIDE SEQUENCE</scope>
    <source>
        <strain evidence="9">DSM 106523</strain>
    </source>
</reference>
<feature type="transmembrane region" description="Helical" evidence="8">
    <location>
        <begin position="337"/>
        <end position="355"/>
    </location>
</feature>
<evidence type="ECO:0000256" key="6">
    <source>
        <dbReference type="ARBA" id="ARBA00023136"/>
    </source>
</evidence>
<dbReference type="InterPro" id="IPR018584">
    <property type="entry name" value="GT87"/>
</dbReference>
<evidence type="ECO:0000256" key="4">
    <source>
        <dbReference type="ARBA" id="ARBA00022692"/>
    </source>
</evidence>
<keyword evidence="5 8" id="KW-1133">Transmembrane helix</keyword>
<evidence type="ECO:0000256" key="5">
    <source>
        <dbReference type="ARBA" id="ARBA00022989"/>
    </source>
</evidence>
<dbReference type="KEGG" id="nhy:JQS43_00315"/>
<keyword evidence="4 8" id="KW-0812">Transmembrane</keyword>
<feature type="transmembrane region" description="Helical" evidence="8">
    <location>
        <begin position="367"/>
        <end position="389"/>
    </location>
</feature>
<comment type="similarity">
    <text evidence="7">Belongs to the glycosyltransferase 87 family.</text>
</comment>
<sequence length="414" mass="44509">MFGRRYSFFDMRIYHGAVEWWLDGNELYSFIAPNTTLGFTYPPFAALAMLPMGGMSPVTAGWVNVIASVAALAFVLAVMLVPIADRCGWPRWAVIGAAMPLALALEPSRETLGFGQVNLLLFALIVADLVALRWRATGGGASARSGGRLARWFYSGAWAGAGIGLATAVKLTPGLFILYLIFARQWRTAAVASGTFAGASLAAAVVAPRESWLFFTDVLWQTDRVGAADFTPNQALSGILARLHDSPEAPTLLWLAFAALSCAVGLSRAVSAHREGDELTAFTLVGLASTVISPISWTHHLVFVIPAVVILMDTALRRRAAHRRLGVVSSLTGLRHASAAVAIYLLFVLSPIWWVRHRLPEGSHYDSGLWGVLAENSLALGVILLMALLPWRSGADHFRAEGLGYANRAVTSGR</sequence>
<dbReference type="GO" id="GO:0016758">
    <property type="term" value="F:hexosyltransferase activity"/>
    <property type="evidence" value="ECO:0007669"/>
    <property type="project" value="InterPro"/>
</dbReference>
<feature type="transmembrane region" description="Helical" evidence="8">
    <location>
        <begin position="117"/>
        <end position="136"/>
    </location>
</feature>
<gene>
    <name evidence="9" type="ORF">JQS43_00315</name>
</gene>
<feature type="transmembrane region" description="Helical" evidence="8">
    <location>
        <begin position="89"/>
        <end position="105"/>
    </location>
</feature>
<feature type="transmembrane region" description="Helical" evidence="8">
    <location>
        <begin position="62"/>
        <end position="83"/>
    </location>
</feature>
<accession>A0A895YP09</accession>
<keyword evidence="10" id="KW-1185">Reference proteome</keyword>
<evidence type="ECO:0000256" key="7">
    <source>
        <dbReference type="ARBA" id="ARBA00024033"/>
    </source>
</evidence>
<evidence type="ECO:0000313" key="10">
    <source>
        <dbReference type="Proteomes" id="UP000662857"/>
    </source>
</evidence>
<keyword evidence="6 8" id="KW-0472">Membrane</keyword>
<dbReference type="Proteomes" id="UP000662857">
    <property type="component" value="Chromosome"/>
</dbReference>
<feature type="transmembrane region" description="Helical" evidence="8">
    <location>
        <begin position="301"/>
        <end position="316"/>
    </location>
</feature>
<dbReference type="EMBL" id="CP070499">
    <property type="protein sequence ID" value="QSB17023.1"/>
    <property type="molecule type" value="Genomic_DNA"/>
</dbReference>
<dbReference type="GO" id="GO:0005886">
    <property type="term" value="C:plasma membrane"/>
    <property type="evidence" value="ECO:0007669"/>
    <property type="project" value="UniProtKB-SubCell"/>
</dbReference>
<keyword evidence="3" id="KW-0808">Transferase</keyword>
<evidence type="ECO:0000256" key="3">
    <source>
        <dbReference type="ARBA" id="ARBA00022679"/>
    </source>
</evidence>
<feature type="transmembrane region" description="Helical" evidence="8">
    <location>
        <begin position="189"/>
        <end position="207"/>
    </location>
</feature>
<proteinExistence type="inferred from homology"/>
<name>A0A895YP09_9ACTN</name>
<evidence type="ECO:0000256" key="8">
    <source>
        <dbReference type="SAM" id="Phobius"/>
    </source>
</evidence>
<dbReference type="Pfam" id="PF09594">
    <property type="entry name" value="GT87"/>
    <property type="match status" value="1"/>
</dbReference>
<comment type="subcellular location">
    <subcellularLocation>
        <location evidence="1">Cell membrane</location>
        <topology evidence="1">Multi-pass membrane protein</topology>
    </subcellularLocation>
</comment>
<evidence type="ECO:0000256" key="2">
    <source>
        <dbReference type="ARBA" id="ARBA00022475"/>
    </source>
</evidence>
<feature type="transmembrane region" description="Helical" evidence="8">
    <location>
        <begin position="156"/>
        <end position="182"/>
    </location>
</feature>